<dbReference type="PANTHER" id="PTHR10622:SF10">
    <property type="entry name" value="HET DOMAIN-CONTAINING PROTEIN"/>
    <property type="match status" value="1"/>
</dbReference>
<evidence type="ECO:0000259" key="1">
    <source>
        <dbReference type="Pfam" id="PF06985"/>
    </source>
</evidence>
<accession>A0A5M3MK95</accession>
<organism evidence="2 3">
    <name type="scientific">Coniophora puteana (strain RWD-64-598)</name>
    <name type="common">Brown rot fungus</name>
    <dbReference type="NCBI Taxonomy" id="741705"/>
    <lineage>
        <taxon>Eukaryota</taxon>
        <taxon>Fungi</taxon>
        <taxon>Dikarya</taxon>
        <taxon>Basidiomycota</taxon>
        <taxon>Agaricomycotina</taxon>
        <taxon>Agaricomycetes</taxon>
        <taxon>Agaricomycetidae</taxon>
        <taxon>Boletales</taxon>
        <taxon>Coniophorineae</taxon>
        <taxon>Coniophoraceae</taxon>
        <taxon>Coniophora</taxon>
    </lineage>
</organism>
<gene>
    <name evidence="2" type="ORF">CONPUDRAFT_59673</name>
</gene>
<name>A0A5M3MK95_CONPW</name>
<dbReference type="KEGG" id="cput:CONPUDRAFT_59673"/>
<dbReference type="GeneID" id="19208050"/>
<dbReference type="PANTHER" id="PTHR10622">
    <property type="entry name" value="HET DOMAIN-CONTAINING PROTEIN"/>
    <property type="match status" value="1"/>
</dbReference>
<reference evidence="3" key="1">
    <citation type="journal article" date="2012" name="Science">
        <title>The Paleozoic origin of enzymatic lignin decomposition reconstructed from 31 fungal genomes.</title>
        <authorList>
            <person name="Floudas D."/>
            <person name="Binder M."/>
            <person name="Riley R."/>
            <person name="Barry K."/>
            <person name="Blanchette R.A."/>
            <person name="Henrissat B."/>
            <person name="Martinez A.T."/>
            <person name="Otillar R."/>
            <person name="Spatafora J.W."/>
            <person name="Yadav J.S."/>
            <person name="Aerts A."/>
            <person name="Benoit I."/>
            <person name="Boyd A."/>
            <person name="Carlson A."/>
            <person name="Copeland A."/>
            <person name="Coutinho P.M."/>
            <person name="de Vries R.P."/>
            <person name="Ferreira P."/>
            <person name="Findley K."/>
            <person name="Foster B."/>
            <person name="Gaskell J."/>
            <person name="Glotzer D."/>
            <person name="Gorecki P."/>
            <person name="Heitman J."/>
            <person name="Hesse C."/>
            <person name="Hori C."/>
            <person name="Igarashi K."/>
            <person name="Jurgens J.A."/>
            <person name="Kallen N."/>
            <person name="Kersten P."/>
            <person name="Kohler A."/>
            <person name="Kuees U."/>
            <person name="Kumar T.K.A."/>
            <person name="Kuo A."/>
            <person name="LaButti K."/>
            <person name="Larrondo L.F."/>
            <person name="Lindquist E."/>
            <person name="Ling A."/>
            <person name="Lombard V."/>
            <person name="Lucas S."/>
            <person name="Lundell T."/>
            <person name="Martin R."/>
            <person name="McLaughlin D.J."/>
            <person name="Morgenstern I."/>
            <person name="Morin E."/>
            <person name="Murat C."/>
            <person name="Nagy L.G."/>
            <person name="Nolan M."/>
            <person name="Ohm R.A."/>
            <person name="Patyshakuliyeva A."/>
            <person name="Rokas A."/>
            <person name="Ruiz-Duenas F.J."/>
            <person name="Sabat G."/>
            <person name="Salamov A."/>
            <person name="Samejima M."/>
            <person name="Schmutz J."/>
            <person name="Slot J.C."/>
            <person name="St John F."/>
            <person name="Stenlid J."/>
            <person name="Sun H."/>
            <person name="Sun S."/>
            <person name="Syed K."/>
            <person name="Tsang A."/>
            <person name="Wiebenga A."/>
            <person name="Young D."/>
            <person name="Pisabarro A."/>
            <person name="Eastwood D.C."/>
            <person name="Martin F."/>
            <person name="Cullen D."/>
            <person name="Grigoriev I.V."/>
            <person name="Hibbett D.S."/>
        </authorList>
    </citation>
    <scope>NUCLEOTIDE SEQUENCE [LARGE SCALE GENOMIC DNA]</scope>
    <source>
        <strain evidence="3">RWD-64-598 SS2</strain>
    </source>
</reference>
<protein>
    <recommendedName>
        <fullName evidence="1">Heterokaryon incompatibility domain-containing protein</fullName>
    </recommendedName>
</protein>
<evidence type="ECO:0000313" key="2">
    <source>
        <dbReference type="EMBL" id="EIW79370.1"/>
    </source>
</evidence>
<dbReference type="EMBL" id="JH711581">
    <property type="protein sequence ID" value="EIW79370.1"/>
    <property type="molecule type" value="Genomic_DNA"/>
</dbReference>
<dbReference type="OrthoDB" id="674604at2759"/>
<proteinExistence type="predicted"/>
<sequence>MPDGVVKIAREVVRYTILSHRWSDEEISFTDVQTGILHDKALTSGRKKLEDFLDHSRNEYGIELGWADTCCIDKTSSSELDESIRSMFRWYEKSSVCLVHLGETHTFEDLEHDVWFTRGWTLQELLAPKRIRFYNTDWVAQVTEIPLPNLKTRRFGIRAFRPGAWDVDRRMAWAANRHVTRGEDVAYSLMGVFDVSIITAYGEGQDRAFCRLIEAIMMAGGSPSILNW</sequence>
<dbReference type="Pfam" id="PF06985">
    <property type="entry name" value="HET"/>
    <property type="match status" value="1"/>
</dbReference>
<feature type="non-terminal residue" evidence="2">
    <location>
        <position position="228"/>
    </location>
</feature>
<dbReference type="RefSeq" id="XP_007770464.1">
    <property type="nucleotide sequence ID" value="XM_007772274.1"/>
</dbReference>
<comment type="caution">
    <text evidence="2">The sequence shown here is derived from an EMBL/GenBank/DDBJ whole genome shotgun (WGS) entry which is preliminary data.</text>
</comment>
<dbReference type="AlphaFoldDB" id="A0A5M3MK95"/>
<feature type="domain" description="Heterokaryon incompatibility" evidence="1">
    <location>
        <begin position="15"/>
        <end position="105"/>
    </location>
</feature>
<evidence type="ECO:0000313" key="3">
    <source>
        <dbReference type="Proteomes" id="UP000053558"/>
    </source>
</evidence>
<dbReference type="InterPro" id="IPR010730">
    <property type="entry name" value="HET"/>
</dbReference>
<keyword evidence="3" id="KW-1185">Reference proteome</keyword>
<dbReference type="Proteomes" id="UP000053558">
    <property type="component" value="Unassembled WGS sequence"/>
</dbReference>